<feature type="chain" id="PRO_5035775076" evidence="2">
    <location>
        <begin position="19"/>
        <end position="220"/>
    </location>
</feature>
<dbReference type="Proteomes" id="UP000823388">
    <property type="component" value="Chromosome 6N"/>
</dbReference>
<feature type="compositionally biased region" description="Polar residues" evidence="1">
    <location>
        <begin position="49"/>
        <end position="76"/>
    </location>
</feature>
<protein>
    <submittedName>
        <fullName evidence="3">Uncharacterized protein</fullName>
    </submittedName>
</protein>
<proteinExistence type="predicted"/>
<evidence type="ECO:0000313" key="3">
    <source>
        <dbReference type="EMBL" id="KAG2579360.1"/>
    </source>
</evidence>
<sequence length="220" mass="22736">MKSPNLFIEFLYFSSLFCLSPKQTKQRVEANRDDDGAGTDVPSAPVVLSSGTEATQPQPSTPSSGQVMTPQPQSELVSGVDEASTQHKMPGGGKGDESAKQGQSAPSAGGKATSSALVALLVPRLLKTRKITVRKSNCKAADFGLGEPSKATAAPSPNPVPAHQAPISQDQVETNRSRLDDSATMVEGPHQGEAMAAPEGGDALLMVKGPKIPTYGISGV</sequence>
<feature type="signal peptide" evidence="2">
    <location>
        <begin position="1"/>
        <end position="18"/>
    </location>
</feature>
<evidence type="ECO:0000256" key="2">
    <source>
        <dbReference type="SAM" id="SignalP"/>
    </source>
</evidence>
<dbReference type="AlphaFoldDB" id="A0A8T0R273"/>
<evidence type="ECO:0000256" key="1">
    <source>
        <dbReference type="SAM" id="MobiDB-lite"/>
    </source>
</evidence>
<evidence type="ECO:0000313" key="4">
    <source>
        <dbReference type="Proteomes" id="UP000823388"/>
    </source>
</evidence>
<accession>A0A8T0R273</accession>
<feature type="region of interest" description="Disordered" evidence="1">
    <location>
        <begin position="23"/>
        <end position="112"/>
    </location>
</feature>
<comment type="caution">
    <text evidence="3">The sequence shown here is derived from an EMBL/GenBank/DDBJ whole genome shotgun (WGS) entry which is preliminary data.</text>
</comment>
<name>A0A8T0R273_PANVG</name>
<keyword evidence="2" id="KW-0732">Signal</keyword>
<reference evidence="3" key="1">
    <citation type="submission" date="2020-05" db="EMBL/GenBank/DDBJ databases">
        <title>WGS assembly of Panicum virgatum.</title>
        <authorList>
            <person name="Lovell J.T."/>
            <person name="Jenkins J."/>
            <person name="Shu S."/>
            <person name="Juenger T.E."/>
            <person name="Schmutz J."/>
        </authorList>
    </citation>
    <scope>NUCLEOTIDE SEQUENCE</scope>
    <source>
        <strain evidence="3">AP13</strain>
    </source>
</reference>
<keyword evidence="4" id="KW-1185">Reference proteome</keyword>
<dbReference type="EMBL" id="CM029048">
    <property type="protein sequence ID" value="KAG2579360.1"/>
    <property type="molecule type" value="Genomic_DNA"/>
</dbReference>
<gene>
    <name evidence="3" type="ORF">PVAP13_6NG283100</name>
</gene>
<organism evidence="3 4">
    <name type="scientific">Panicum virgatum</name>
    <name type="common">Blackwell switchgrass</name>
    <dbReference type="NCBI Taxonomy" id="38727"/>
    <lineage>
        <taxon>Eukaryota</taxon>
        <taxon>Viridiplantae</taxon>
        <taxon>Streptophyta</taxon>
        <taxon>Embryophyta</taxon>
        <taxon>Tracheophyta</taxon>
        <taxon>Spermatophyta</taxon>
        <taxon>Magnoliopsida</taxon>
        <taxon>Liliopsida</taxon>
        <taxon>Poales</taxon>
        <taxon>Poaceae</taxon>
        <taxon>PACMAD clade</taxon>
        <taxon>Panicoideae</taxon>
        <taxon>Panicodae</taxon>
        <taxon>Paniceae</taxon>
        <taxon>Panicinae</taxon>
        <taxon>Panicum</taxon>
        <taxon>Panicum sect. Hiantes</taxon>
    </lineage>
</organism>
<feature type="compositionally biased region" description="Basic and acidic residues" evidence="1">
    <location>
        <begin position="26"/>
        <end position="35"/>
    </location>
</feature>
<feature type="compositionally biased region" description="Polar residues" evidence="1">
    <location>
        <begin position="100"/>
        <end position="112"/>
    </location>
</feature>
<feature type="region of interest" description="Disordered" evidence="1">
    <location>
        <begin position="145"/>
        <end position="178"/>
    </location>
</feature>